<organism evidence="1 2">
    <name type="scientific">Segatella copri</name>
    <dbReference type="NCBI Taxonomy" id="165179"/>
    <lineage>
        <taxon>Bacteria</taxon>
        <taxon>Pseudomonadati</taxon>
        <taxon>Bacteroidota</taxon>
        <taxon>Bacteroidia</taxon>
        <taxon>Bacteroidales</taxon>
        <taxon>Prevotellaceae</taxon>
        <taxon>Segatella</taxon>
    </lineage>
</organism>
<proteinExistence type="predicted"/>
<evidence type="ECO:0000313" key="2">
    <source>
        <dbReference type="Proteomes" id="UP000421408"/>
    </source>
</evidence>
<comment type="caution">
    <text evidence="1">The sequence shown here is derived from an EMBL/GenBank/DDBJ whole genome shotgun (WGS) entry which is preliminary data.</text>
</comment>
<dbReference type="EMBL" id="VZCC01000046">
    <property type="protein sequence ID" value="MQN83863.1"/>
    <property type="molecule type" value="Genomic_DNA"/>
</dbReference>
<gene>
    <name evidence="1" type="ORF">F7D74_07690</name>
</gene>
<sequence>MTADPLKDLEIDIQSYDVERTASVYYDNQGIRCWTKAWFNGREKGENAIEITRQLAMKFFNDEMSMDEWLSRFYPKQMTAYHKAIEQARHQILGF</sequence>
<reference evidence="2" key="1">
    <citation type="submission" date="2019-09" db="EMBL/GenBank/DDBJ databases">
        <title>Distinct polysaccharide growth profiles of human intestinal Prevotella copri isolates.</title>
        <authorList>
            <person name="Fehlner-Peach H."/>
            <person name="Magnabosco C."/>
            <person name="Raghavan V."/>
            <person name="Scher J.U."/>
            <person name="Tett A."/>
            <person name="Cox L.M."/>
            <person name="Gottsegen C."/>
            <person name="Watters A."/>
            <person name="Wiltshire- Gordon J.D."/>
            <person name="Segata N."/>
            <person name="Bonneau R."/>
            <person name="Littman D.R."/>
        </authorList>
    </citation>
    <scope>NUCLEOTIDE SEQUENCE [LARGE SCALE GENOMIC DNA]</scope>
    <source>
        <strain evidence="2">iAA108</strain>
    </source>
</reference>
<accession>A0AA90UWV8</accession>
<evidence type="ECO:0000313" key="1">
    <source>
        <dbReference type="EMBL" id="MQN83863.1"/>
    </source>
</evidence>
<name>A0AA90UWV8_9BACT</name>
<protein>
    <submittedName>
        <fullName evidence="1">Uncharacterized protein</fullName>
    </submittedName>
</protein>
<dbReference type="Proteomes" id="UP000421408">
    <property type="component" value="Unassembled WGS sequence"/>
</dbReference>
<dbReference type="AlphaFoldDB" id="A0AA90UWV8"/>